<dbReference type="EMBL" id="JAMLDX010000014">
    <property type="protein sequence ID" value="MCP3732025.1"/>
    <property type="molecule type" value="Genomic_DNA"/>
</dbReference>
<gene>
    <name evidence="1" type="ORF">M9978_16490</name>
</gene>
<keyword evidence="2" id="KW-1185">Reference proteome</keyword>
<reference evidence="1" key="1">
    <citation type="submission" date="2022-05" db="EMBL/GenBank/DDBJ databases">
        <title>Sphingomonas sp. strain MG17 Genome sequencing and assembly.</title>
        <authorList>
            <person name="Kim I."/>
        </authorList>
    </citation>
    <scope>NUCLEOTIDE SEQUENCE</scope>
    <source>
        <strain evidence="1">MG17</strain>
    </source>
</reference>
<protein>
    <submittedName>
        <fullName evidence="1">Uncharacterized protein</fullName>
    </submittedName>
</protein>
<dbReference type="RefSeq" id="WP_254295110.1">
    <property type="nucleotide sequence ID" value="NZ_JAMLDX010000014.1"/>
</dbReference>
<accession>A0A9X2KMP6</accession>
<proteinExistence type="predicted"/>
<dbReference type="Proteomes" id="UP001139451">
    <property type="component" value="Unassembled WGS sequence"/>
</dbReference>
<name>A0A9X2KMP6_9SPHN</name>
<evidence type="ECO:0000313" key="1">
    <source>
        <dbReference type="EMBL" id="MCP3732025.1"/>
    </source>
</evidence>
<organism evidence="1 2">
    <name type="scientific">Sphingomonas tagetis</name>
    <dbReference type="NCBI Taxonomy" id="2949092"/>
    <lineage>
        <taxon>Bacteria</taxon>
        <taxon>Pseudomonadati</taxon>
        <taxon>Pseudomonadota</taxon>
        <taxon>Alphaproteobacteria</taxon>
        <taxon>Sphingomonadales</taxon>
        <taxon>Sphingomonadaceae</taxon>
        <taxon>Sphingomonas</taxon>
    </lineage>
</organism>
<dbReference type="AlphaFoldDB" id="A0A9X2KMP6"/>
<comment type="caution">
    <text evidence="1">The sequence shown here is derived from an EMBL/GenBank/DDBJ whole genome shotgun (WGS) entry which is preliminary data.</text>
</comment>
<sequence length="84" mass="9827">MAENRRYSCCLKALDEAQLRDFKPTREDIAWLFSMSPRWVGELRKRGVFPRDATLPQLVKIMARYKSEARQAGSLAARERRRNG</sequence>
<evidence type="ECO:0000313" key="2">
    <source>
        <dbReference type="Proteomes" id="UP001139451"/>
    </source>
</evidence>